<comment type="caution">
    <text evidence="2">The sequence shown here is derived from an EMBL/GenBank/DDBJ whole genome shotgun (WGS) entry which is preliminary data.</text>
</comment>
<feature type="compositionally biased region" description="Basic and acidic residues" evidence="1">
    <location>
        <begin position="17"/>
        <end position="35"/>
    </location>
</feature>
<evidence type="ECO:0000313" key="3">
    <source>
        <dbReference type="Proteomes" id="UP001162483"/>
    </source>
</evidence>
<feature type="region of interest" description="Disordered" evidence="1">
    <location>
        <begin position="14"/>
        <end position="53"/>
    </location>
</feature>
<evidence type="ECO:0000256" key="1">
    <source>
        <dbReference type="SAM" id="MobiDB-lite"/>
    </source>
</evidence>
<feature type="non-terminal residue" evidence="2">
    <location>
        <position position="79"/>
    </location>
</feature>
<protein>
    <submittedName>
        <fullName evidence="2">Uncharacterized protein</fullName>
    </submittedName>
</protein>
<evidence type="ECO:0000313" key="2">
    <source>
        <dbReference type="EMBL" id="CAI9602495.1"/>
    </source>
</evidence>
<gene>
    <name evidence="2" type="ORF">SPARVUS_LOCUS13144986</name>
</gene>
<proteinExistence type="predicted"/>
<sequence>MSNFYIFEFPASSVPHTSRDRRERNPEDGCWHGPEDIAGDAAGGHRGNAGQGKCWRDHSTTLQGNPECSNLGLPLLVLK</sequence>
<dbReference type="EMBL" id="CATNWA010017698">
    <property type="protein sequence ID" value="CAI9602495.1"/>
    <property type="molecule type" value="Genomic_DNA"/>
</dbReference>
<accession>A0ABN9FZI2</accession>
<organism evidence="2 3">
    <name type="scientific">Staurois parvus</name>
    <dbReference type="NCBI Taxonomy" id="386267"/>
    <lineage>
        <taxon>Eukaryota</taxon>
        <taxon>Metazoa</taxon>
        <taxon>Chordata</taxon>
        <taxon>Craniata</taxon>
        <taxon>Vertebrata</taxon>
        <taxon>Euteleostomi</taxon>
        <taxon>Amphibia</taxon>
        <taxon>Batrachia</taxon>
        <taxon>Anura</taxon>
        <taxon>Neobatrachia</taxon>
        <taxon>Ranoidea</taxon>
        <taxon>Ranidae</taxon>
        <taxon>Staurois</taxon>
    </lineage>
</organism>
<keyword evidence="3" id="KW-1185">Reference proteome</keyword>
<feature type="compositionally biased region" description="Gly residues" evidence="1">
    <location>
        <begin position="41"/>
        <end position="50"/>
    </location>
</feature>
<reference evidence="2" key="1">
    <citation type="submission" date="2023-05" db="EMBL/GenBank/DDBJ databases">
        <authorList>
            <person name="Stuckert A."/>
        </authorList>
    </citation>
    <scope>NUCLEOTIDE SEQUENCE</scope>
</reference>
<name>A0ABN9FZI2_9NEOB</name>
<dbReference type="Proteomes" id="UP001162483">
    <property type="component" value="Unassembled WGS sequence"/>
</dbReference>